<dbReference type="SMART" id="SM00490">
    <property type="entry name" value="HELICc"/>
    <property type="match status" value="1"/>
</dbReference>
<dbReference type="Pfam" id="PF00271">
    <property type="entry name" value="Helicase_C"/>
    <property type="match status" value="1"/>
</dbReference>
<name>A0A6P6YJI7_DERPT</name>
<keyword evidence="2" id="KW-0378">Hydrolase</keyword>
<dbReference type="GO" id="GO:0004386">
    <property type="term" value="F:helicase activity"/>
    <property type="evidence" value="ECO:0007669"/>
    <property type="project" value="UniProtKB-KW"/>
</dbReference>
<accession>A0A6P6YJI7</accession>
<evidence type="ECO:0000256" key="1">
    <source>
        <dbReference type="ARBA" id="ARBA00022741"/>
    </source>
</evidence>
<sequence length="135" mass="14657">MEESGCQLEALASLARASASLTKNFIYTAPTGGGKTLVADLLAWHHCLAGCKVFLRSVQIVAMSATFACIERLAQWLDAEFFWLRSGVAVHHSGISMAERMLVEAEFMKGNIRCLFCTSTLAAGVNLPAHRISRP</sequence>
<dbReference type="PANTHER" id="PTHR47961:SF6">
    <property type="entry name" value="DNA-DIRECTED DNA POLYMERASE"/>
    <property type="match status" value="1"/>
</dbReference>
<evidence type="ECO:0000256" key="3">
    <source>
        <dbReference type="ARBA" id="ARBA00022806"/>
    </source>
</evidence>
<dbReference type="OrthoDB" id="2320933at2759"/>
<keyword evidence="3" id="KW-0347">Helicase</keyword>
<evidence type="ECO:0000313" key="7">
    <source>
        <dbReference type="RefSeq" id="XP_027205425.1"/>
    </source>
</evidence>
<evidence type="ECO:0000256" key="2">
    <source>
        <dbReference type="ARBA" id="ARBA00022801"/>
    </source>
</evidence>
<dbReference type="AlphaFoldDB" id="A0A6P6YJI7"/>
<keyword evidence="6" id="KW-1185">Reference proteome</keyword>
<reference evidence="7" key="1">
    <citation type="submission" date="2025-08" db="UniProtKB">
        <authorList>
            <consortium name="RefSeq"/>
        </authorList>
    </citation>
    <scope>IDENTIFICATION</scope>
    <source>
        <strain evidence="7">Airmid</strain>
    </source>
</reference>
<keyword evidence="1" id="KW-0547">Nucleotide-binding</keyword>
<dbReference type="InterPro" id="IPR001650">
    <property type="entry name" value="Helicase_C-like"/>
</dbReference>
<dbReference type="SUPFAM" id="SSF52540">
    <property type="entry name" value="P-loop containing nucleoside triphosphate hydrolases"/>
    <property type="match status" value="1"/>
</dbReference>
<feature type="domain" description="Helicase C-terminal" evidence="5">
    <location>
        <begin position="71"/>
        <end position="133"/>
    </location>
</feature>
<dbReference type="Proteomes" id="UP000515146">
    <property type="component" value="Unplaced"/>
</dbReference>
<dbReference type="KEGG" id="dpte:113799033"/>
<evidence type="ECO:0000259" key="5">
    <source>
        <dbReference type="SMART" id="SM00490"/>
    </source>
</evidence>
<dbReference type="InterPro" id="IPR027417">
    <property type="entry name" value="P-loop_NTPase"/>
</dbReference>
<keyword evidence="4" id="KW-0067">ATP-binding</keyword>
<dbReference type="RefSeq" id="XP_027205425.1">
    <property type="nucleotide sequence ID" value="XM_027349624.1"/>
</dbReference>
<dbReference type="InterPro" id="IPR050474">
    <property type="entry name" value="Hel308_SKI2-like"/>
</dbReference>
<dbReference type="GO" id="GO:0016787">
    <property type="term" value="F:hydrolase activity"/>
    <property type="evidence" value="ECO:0007669"/>
    <property type="project" value="UniProtKB-KW"/>
</dbReference>
<protein>
    <submittedName>
        <fullName evidence="7">Uncharacterized protein LOC113799033</fullName>
    </submittedName>
</protein>
<gene>
    <name evidence="7" type="primary">LOC113799033</name>
</gene>
<dbReference type="PANTHER" id="PTHR47961">
    <property type="entry name" value="DNA POLYMERASE THETA, PUTATIVE (AFU_ORTHOLOGUE AFUA_1G05260)-RELATED"/>
    <property type="match status" value="1"/>
</dbReference>
<dbReference type="Gene3D" id="3.40.50.300">
    <property type="entry name" value="P-loop containing nucleotide triphosphate hydrolases"/>
    <property type="match status" value="2"/>
</dbReference>
<proteinExistence type="predicted"/>
<dbReference type="GO" id="GO:0005524">
    <property type="term" value="F:ATP binding"/>
    <property type="evidence" value="ECO:0007669"/>
    <property type="project" value="UniProtKB-KW"/>
</dbReference>
<organism evidence="6 7">
    <name type="scientific">Dermatophagoides pteronyssinus</name>
    <name type="common">European house dust mite</name>
    <dbReference type="NCBI Taxonomy" id="6956"/>
    <lineage>
        <taxon>Eukaryota</taxon>
        <taxon>Metazoa</taxon>
        <taxon>Ecdysozoa</taxon>
        <taxon>Arthropoda</taxon>
        <taxon>Chelicerata</taxon>
        <taxon>Arachnida</taxon>
        <taxon>Acari</taxon>
        <taxon>Acariformes</taxon>
        <taxon>Sarcoptiformes</taxon>
        <taxon>Astigmata</taxon>
        <taxon>Psoroptidia</taxon>
        <taxon>Analgoidea</taxon>
        <taxon>Pyroglyphidae</taxon>
        <taxon>Dermatophagoidinae</taxon>
        <taxon>Dermatophagoides</taxon>
    </lineage>
</organism>
<evidence type="ECO:0000313" key="6">
    <source>
        <dbReference type="Proteomes" id="UP000515146"/>
    </source>
</evidence>
<evidence type="ECO:0000256" key="4">
    <source>
        <dbReference type="ARBA" id="ARBA00022840"/>
    </source>
</evidence>
<dbReference type="InParanoid" id="A0A6P6YJI7"/>